<keyword evidence="3" id="KW-1185">Reference proteome</keyword>
<dbReference type="OrthoDB" id="9937565at2"/>
<gene>
    <name evidence="2" type="ORF">SAMN04488506_0970</name>
</gene>
<keyword evidence="1" id="KW-0812">Transmembrane</keyword>
<feature type="transmembrane region" description="Helical" evidence="1">
    <location>
        <begin position="12"/>
        <end position="33"/>
    </location>
</feature>
<evidence type="ECO:0000256" key="1">
    <source>
        <dbReference type="SAM" id="Phobius"/>
    </source>
</evidence>
<protein>
    <submittedName>
        <fullName evidence="2">Uncharacterized protein</fullName>
    </submittedName>
</protein>
<sequence length="61" mass="6844">MSVKTTVQTILNFLALDIIFNPIANAVIPINGIGVFLSFTYWGILALFAYIVTHFLNKQTR</sequence>
<dbReference type="Proteomes" id="UP000199136">
    <property type="component" value="Unassembled WGS sequence"/>
</dbReference>
<proteinExistence type="predicted"/>
<keyword evidence="1" id="KW-0472">Membrane</keyword>
<dbReference type="EMBL" id="FOXW01000003">
    <property type="protein sequence ID" value="SFQ20899.1"/>
    <property type="molecule type" value="Genomic_DNA"/>
</dbReference>
<evidence type="ECO:0000313" key="2">
    <source>
        <dbReference type="EMBL" id="SFQ20899.1"/>
    </source>
</evidence>
<dbReference type="AlphaFoldDB" id="A0A1I5WMG9"/>
<keyword evidence="1" id="KW-1133">Transmembrane helix</keyword>
<feature type="transmembrane region" description="Helical" evidence="1">
    <location>
        <begin position="39"/>
        <end position="56"/>
    </location>
</feature>
<accession>A0A1I5WMG9</accession>
<reference evidence="2 3" key="1">
    <citation type="submission" date="2016-10" db="EMBL/GenBank/DDBJ databases">
        <authorList>
            <person name="de Groot N.N."/>
        </authorList>
    </citation>
    <scope>NUCLEOTIDE SEQUENCE [LARGE SCALE GENOMIC DNA]</scope>
    <source>
        <strain evidence="2 3">DSM 20581</strain>
    </source>
</reference>
<evidence type="ECO:0000313" key="3">
    <source>
        <dbReference type="Proteomes" id="UP000199136"/>
    </source>
</evidence>
<organism evidence="2 3">
    <name type="scientific">Desemzia incerta</name>
    <dbReference type="NCBI Taxonomy" id="82801"/>
    <lineage>
        <taxon>Bacteria</taxon>
        <taxon>Bacillati</taxon>
        <taxon>Bacillota</taxon>
        <taxon>Bacilli</taxon>
        <taxon>Lactobacillales</taxon>
        <taxon>Carnobacteriaceae</taxon>
        <taxon>Desemzia</taxon>
    </lineage>
</organism>
<dbReference type="RefSeq" id="WP_092480023.1">
    <property type="nucleotide sequence ID" value="NZ_FOXW01000003.1"/>
</dbReference>
<name>A0A1I5WMG9_9LACT</name>
<dbReference type="STRING" id="82801.SAMN04488506_0970"/>